<dbReference type="Gene3D" id="1.10.132.20">
    <property type="entry name" value="Ribosome-recycling factor"/>
    <property type="match status" value="1"/>
</dbReference>
<comment type="function">
    <text evidence="5">Responsible for the release of ribosomes from messenger RNA at the termination of protein biosynthesis. May increase the efficiency of translation by recycling ribosomes from one round of translation to another.</text>
</comment>
<dbReference type="OrthoDB" id="9804006at2"/>
<comment type="subcellular location">
    <subcellularLocation>
        <location evidence="1 5">Cytoplasm</location>
    </subcellularLocation>
</comment>
<feature type="domain" description="Ribosome recycling factor" evidence="7">
    <location>
        <begin position="21"/>
        <end position="183"/>
    </location>
</feature>
<dbReference type="PANTHER" id="PTHR20982:SF3">
    <property type="entry name" value="MITOCHONDRIAL RIBOSOME RECYCLING FACTOR PSEUDO 1"/>
    <property type="match status" value="1"/>
</dbReference>
<dbReference type="STRING" id="142842.SAMN02745118_01449"/>
<dbReference type="NCBIfam" id="TIGR00496">
    <property type="entry name" value="frr"/>
    <property type="match status" value="1"/>
</dbReference>
<comment type="similarity">
    <text evidence="2 5">Belongs to the RRF family.</text>
</comment>
<dbReference type="PANTHER" id="PTHR20982">
    <property type="entry name" value="RIBOSOME RECYCLING FACTOR"/>
    <property type="match status" value="1"/>
</dbReference>
<dbReference type="Gene3D" id="3.30.1360.40">
    <property type="match status" value="1"/>
</dbReference>
<dbReference type="EMBL" id="FUWM01000010">
    <property type="protein sequence ID" value="SJZ64881.1"/>
    <property type="molecule type" value="Genomic_DNA"/>
</dbReference>
<dbReference type="RefSeq" id="WP_078809923.1">
    <property type="nucleotide sequence ID" value="NZ_FUWM01000010.1"/>
</dbReference>
<dbReference type="GO" id="GO:0043023">
    <property type="term" value="F:ribosomal large subunit binding"/>
    <property type="evidence" value="ECO:0007669"/>
    <property type="project" value="TreeGrafter"/>
</dbReference>
<keyword evidence="4 5" id="KW-0648">Protein biosynthesis</keyword>
<accession>A0A1T4MDC3</accession>
<dbReference type="InterPro" id="IPR002661">
    <property type="entry name" value="Ribosome_recyc_fac"/>
</dbReference>
<evidence type="ECO:0000256" key="2">
    <source>
        <dbReference type="ARBA" id="ARBA00005912"/>
    </source>
</evidence>
<evidence type="ECO:0000313" key="8">
    <source>
        <dbReference type="EMBL" id="SJZ64881.1"/>
    </source>
</evidence>
<keyword evidence="6" id="KW-0175">Coiled coil</keyword>
<dbReference type="CDD" id="cd00520">
    <property type="entry name" value="RRF"/>
    <property type="match status" value="1"/>
</dbReference>
<dbReference type="Pfam" id="PF01765">
    <property type="entry name" value="RRF"/>
    <property type="match status" value="1"/>
</dbReference>
<evidence type="ECO:0000256" key="4">
    <source>
        <dbReference type="ARBA" id="ARBA00022917"/>
    </source>
</evidence>
<dbReference type="InterPro" id="IPR036191">
    <property type="entry name" value="RRF_sf"/>
</dbReference>
<dbReference type="FunFam" id="3.30.1360.40:FF:000001">
    <property type="entry name" value="Ribosome-recycling factor"/>
    <property type="match status" value="1"/>
</dbReference>
<reference evidence="9" key="1">
    <citation type="submission" date="2017-02" db="EMBL/GenBank/DDBJ databases">
        <authorList>
            <person name="Varghese N."/>
            <person name="Submissions S."/>
        </authorList>
    </citation>
    <scope>NUCLEOTIDE SEQUENCE [LARGE SCALE GENOMIC DNA]</scope>
    <source>
        <strain evidence="9">ATCC BAA-73</strain>
    </source>
</reference>
<evidence type="ECO:0000256" key="1">
    <source>
        <dbReference type="ARBA" id="ARBA00004496"/>
    </source>
</evidence>
<evidence type="ECO:0000259" key="7">
    <source>
        <dbReference type="Pfam" id="PF01765"/>
    </source>
</evidence>
<protein>
    <recommendedName>
        <fullName evidence="5">Ribosome-recycling factor</fullName>
        <shortName evidence="5">RRF</shortName>
    </recommendedName>
    <alternativeName>
        <fullName evidence="5">Ribosome-releasing factor</fullName>
    </alternativeName>
</protein>
<dbReference type="GO" id="GO:0005737">
    <property type="term" value="C:cytoplasm"/>
    <property type="evidence" value="ECO:0007669"/>
    <property type="project" value="UniProtKB-SubCell"/>
</dbReference>
<dbReference type="GO" id="GO:0006415">
    <property type="term" value="P:translational termination"/>
    <property type="evidence" value="ECO:0007669"/>
    <property type="project" value="UniProtKB-UniRule"/>
</dbReference>
<keyword evidence="3 5" id="KW-0963">Cytoplasm</keyword>
<dbReference type="InterPro" id="IPR023584">
    <property type="entry name" value="Ribosome_recyc_fac_dom"/>
</dbReference>
<organism evidence="8 9">
    <name type="scientific">Selenihalanaerobacter shriftii</name>
    <dbReference type="NCBI Taxonomy" id="142842"/>
    <lineage>
        <taxon>Bacteria</taxon>
        <taxon>Bacillati</taxon>
        <taxon>Bacillota</taxon>
        <taxon>Clostridia</taxon>
        <taxon>Halanaerobiales</taxon>
        <taxon>Halobacteroidaceae</taxon>
        <taxon>Selenihalanaerobacter</taxon>
    </lineage>
</organism>
<dbReference type="FunFam" id="1.10.132.20:FF:000001">
    <property type="entry name" value="Ribosome-recycling factor"/>
    <property type="match status" value="1"/>
</dbReference>
<evidence type="ECO:0000256" key="5">
    <source>
        <dbReference type="HAMAP-Rule" id="MF_00040"/>
    </source>
</evidence>
<feature type="coiled-coil region" evidence="6">
    <location>
        <begin position="125"/>
        <end position="177"/>
    </location>
</feature>
<sequence>MIQQVLNKTRKKMDQVIDATKKDFATIRTGRAKPSLVEGITVDYYGTQTPINQMAKVSAPEPRQLLVRPWDTNSLEQIEKAILKSDLGLTPNNDGEVIRINIPQLTEERRKEFVQLAKTKSEDKRIVIRDIRREANDELEELESNGDISEDNYHRGLDNIQDLTDEYINKIDELLAKKESDILEI</sequence>
<name>A0A1T4MDC3_9FIRM</name>
<proteinExistence type="inferred from homology"/>
<dbReference type="SUPFAM" id="SSF55194">
    <property type="entry name" value="Ribosome recycling factor, RRF"/>
    <property type="match status" value="1"/>
</dbReference>
<keyword evidence="9" id="KW-1185">Reference proteome</keyword>
<gene>
    <name evidence="5" type="primary">frr</name>
    <name evidence="8" type="ORF">SAMN02745118_01449</name>
</gene>
<dbReference type="Proteomes" id="UP000190625">
    <property type="component" value="Unassembled WGS sequence"/>
</dbReference>
<dbReference type="AlphaFoldDB" id="A0A1T4MDC3"/>
<dbReference type="HAMAP" id="MF_00040">
    <property type="entry name" value="RRF"/>
    <property type="match status" value="1"/>
</dbReference>
<evidence type="ECO:0000256" key="3">
    <source>
        <dbReference type="ARBA" id="ARBA00022490"/>
    </source>
</evidence>
<evidence type="ECO:0000313" key="9">
    <source>
        <dbReference type="Proteomes" id="UP000190625"/>
    </source>
</evidence>
<evidence type="ECO:0000256" key="6">
    <source>
        <dbReference type="SAM" id="Coils"/>
    </source>
</evidence>